<evidence type="ECO:0000256" key="11">
    <source>
        <dbReference type="SAM" id="SignalP"/>
    </source>
</evidence>
<evidence type="ECO:0000256" key="7">
    <source>
        <dbReference type="ARBA" id="ARBA00022827"/>
    </source>
</evidence>
<dbReference type="GO" id="GO:0016740">
    <property type="term" value="F:transferase activity"/>
    <property type="evidence" value="ECO:0007669"/>
    <property type="project" value="UniProtKB-KW"/>
</dbReference>
<dbReference type="Proteomes" id="UP000306402">
    <property type="component" value="Unassembled WGS sequence"/>
</dbReference>
<keyword evidence="6" id="KW-0479">Metal-binding</keyword>
<evidence type="ECO:0000313" key="12">
    <source>
        <dbReference type="EMBL" id="TLU99321.1"/>
    </source>
</evidence>
<keyword evidence="8" id="KW-0460">Magnesium</keyword>
<dbReference type="OrthoDB" id="9778595at2"/>
<dbReference type="SUPFAM" id="SSF143631">
    <property type="entry name" value="ApbE-like"/>
    <property type="match status" value="1"/>
</dbReference>
<dbReference type="Pfam" id="PF02424">
    <property type="entry name" value="ApbE"/>
    <property type="match status" value="1"/>
</dbReference>
<keyword evidence="11" id="KW-0732">Signal</keyword>
<evidence type="ECO:0000256" key="9">
    <source>
        <dbReference type="ARBA" id="ARBA00031306"/>
    </source>
</evidence>
<sequence>MKYLALISFFVLLVAGSPISGQSNLGKPDQSGPFPSTKVDGKLPSAAWRGYEPGRFPSALADGKATTSLQSPLTFITGSAQGTTYNAKYYDEKGRNFKTEIDSILADFDKSLSLYRNDSELVKFNRNSSLTFQSPYFYPVLKKSQEVYQATNGAFDPTIMPLAEAYGFGAKRISDPQNVNVDSLLNLVGFQHIQFDSLSVQKLKNNVRLDFNGIAQGYSVDVIGAFLQKQHIDRFMVEIGGEVLSRGMKEEGKSWIASIEDPLHRGAMFATARLENRAMTTAGNYHNHFIRNGQVFNHLINPKTGSMEQTSLLSVTVFAKDAITADGYDTAFFVMGLEATKAFIKKRNDLDVYLIYTNEKGGTETFASDGIRDFIRETNRQ</sequence>
<dbReference type="InterPro" id="IPR024932">
    <property type="entry name" value="ApbE"/>
</dbReference>
<dbReference type="RefSeq" id="WP_138367611.1">
    <property type="nucleotide sequence ID" value="NZ_VCEJ01000005.1"/>
</dbReference>
<comment type="caution">
    <text evidence="12">The sequence shown here is derived from an EMBL/GenBank/DDBJ whole genome shotgun (WGS) entry which is preliminary data.</text>
</comment>
<gene>
    <name evidence="12" type="ORF">FEN17_22410</name>
</gene>
<organism evidence="12 13">
    <name type="scientific">Dyadobacter luticola</name>
    <dbReference type="NCBI Taxonomy" id="1979387"/>
    <lineage>
        <taxon>Bacteria</taxon>
        <taxon>Pseudomonadati</taxon>
        <taxon>Bacteroidota</taxon>
        <taxon>Cytophagia</taxon>
        <taxon>Cytophagales</taxon>
        <taxon>Spirosomataceae</taxon>
        <taxon>Dyadobacter</taxon>
    </lineage>
</organism>
<dbReference type="PANTHER" id="PTHR30040">
    <property type="entry name" value="THIAMINE BIOSYNTHESIS LIPOPROTEIN APBE"/>
    <property type="match status" value="1"/>
</dbReference>
<evidence type="ECO:0000256" key="1">
    <source>
        <dbReference type="ARBA" id="ARBA00001946"/>
    </source>
</evidence>
<comment type="cofactor">
    <cofactor evidence="1">
        <name>Mg(2+)</name>
        <dbReference type="ChEBI" id="CHEBI:18420"/>
    </cofactor>
</comment>
<dbReference type="GO" id="GO:0046872">
    <property type="term" value="F:metal ion binding"/>
    <property type="evidence" value="ECO:0007669"/>
    <property type="project" value="UniProtKB-KW"/>
</dbReference>
<protein>
    <recommendedName>
        <fullName evidence="3">FAD:protein FMN transferase</fullName>
        <ecNumber evidence="2">2.7.1.180</ecNumber>
    </recommendedName>
    <alternativeName>
        <fullName evidence="9">Flavin transferase</fullName>
    </alternativeName>
</protein>
<keyword evidence="4" id="KW-0285">Flavoprotein</keyword>
<dbReference type="Gene3D" id="3.10.520.10">
    <property type="entry name" value="ApbE-like domains"/>
    <property type="match status" value="1"/>
</dbReference>
<name>A0A5R9KSS3_9BACT</name>
<evidence type="ECO:0000256" key="5">
    <source>
        <dbReference type="ARBA" id="ARBA00022679"/>
    </source>
</evidence>
<proteinExistence type="predicted"/>
<evidence type="ECO:0000256" key="8">
    <source>
        <dbReference type="ARBA" id="ARBA00022842"/>
    </source>
</evidence>
<evidence type="ECO:0000256" key="10">
    <source>
        <dbReference type="ARBA" id="ARBA00048540"/>
    </source>
</evidence>
<reference evidence="12 13" key="1">
    <citation type="submission" date="2019-05" db="EMBL/GenBank/DDBJ databases">
        <authorList>
            <person name="Qu J.-H."/>
        </authorList>
    </citation>
    <scope>NUCLEOTIDE SEQUENCE [LARGE SCALE GENOMIC DNA]</scope>
    <source>
        <strain evidence="12 13">T17</strain>
    </source>
</reference>
<dbReference type="EMBL" id="VCEJ01000005">
    <property type="protein sequence ID" value="TLU99321.1"/>
    <property type="molecule type" value="Genomic_DNA"/>
</dbReference>
<evidence type="ECO:0000313" key="13">
    <source>
        <dbReference type="Proteomes" id="UP000306402"/>
    </source>
</evidence>
<evidence type="ECO:0000256" key="4">
    <source>
        <dbReference type="ARBA" id="ARBA00022630"/>
    </source>
</evidence>
<comment type="catalytic activity">
    <reaction evidence="10">
        <text>L-threonyl-[protein] + FAD = FMN-L-threonyl-[protein] + AMP + H(+)</text>
        <dbReference type="Rhea" id="RHEA:36847"/>
        <dbReference type="Rhea" id="RHEA-COMP:11060"/>
        <dbReference type="Rhea" id="RHEA-COMP:11061"/>
        <dbReference type="ChEBI" id="CHEBI:15378"/>
        <dbReference type="ChEBI" id="CHEBI:30013"/>
        <dbReference type="ChEBI" id="CHEBI:57692"/>
        <dbReference type="ChEBI" id="CHEBI:74257"/>
        <dbReference type="ChEBI" id="CHEBI:456215"/>
        <dbReference type="EC" id="2.7.1.180"/>
    </reaction>
</comment>
<evidence type="ECO:0000256" key="6">
    <source>
        <dbReference type="ARBA" id="ARBA00022723"/>
    </source>
</evidence>
<dbReference type="AlphaFoldDB" id="A0A5R9KSS3"/>
<feature type="signal peptide" evidence="11">
    <location>
        <begin position="1"/>
        <end position="20"/>
    </location>
</feature>
<feature type="chain" id="PRO_5039914710" description="FAD:protein FMN transferase" evidence="11">
    <location>
        <begin position="21"/>
        <end position="381"/>
    </location>
</feature>
<dbReference type="PANTHER" id="PTHR30040:SF2">
    <property type="entry name" value="FAD:PROTEIN FMN TRANSFERASE"/>
    <property type="match status" value="1"/>
</dbReference>
<keyword evidence="7" id="KW-0274">FAD</keyword>
<keyword evidence="13" id="KW-1185">Reference proteome</keyword>
<dbReference type="EC" id="2.7.1.180" evidence="2"/>
<evidence type="ECO:0000256" key="3">
    <source>
        <dbReference type="ARBA" id="ARBA00016337"/>
    </source>
</evidence>
<keyword evidence="5 12" id="KW-0808">Transferase</keyword>
<dbReference type="InterPro" id="IPR003374">
    <property type="entry name" value="ApbE-like_sf"/>
</dbReference>
<evidence type="ECO:0000256" key="2">
    <source>
        <dbReference type="ARBA" id="ARBA00011955"/>
    </source>
</evidence>
<accession>A0A5R9KSS3</accession>